<dbReference type="RefSeq" id="WP_386099282.1">
    <property type="nucleotide sequence ID" value="NZ_JBHSAT010000004.1"/>
</dbReference>
<accession>A0ABV8AKT5</accession>
<evidence type="ECO:0000313" key="3">
    <source>
        <dbReference type="Proteomes" id="UP001595812"/>
    </source>
</evidence>
<name>A0ABV8AKT5_9FLAO</name>
<protein>
    <submittedName>
        <fullName evidence="2">Sulfotransferase domain-containing protein</fullName>
    </submittedName>
</protein>
<feature type="domain" description="Sulfotransferase" evidence="1">
    <location>
        <begin position="5"/>
        <end position="238"/>
    </location>
</feature>
<gene>
    <name evidence="2" type="ORF">ACFOSX_08595</name>
</gene>
<dbReference type="PANTHER" id="PTHR10704">
    <property type="entry name" value="CARBOHYDRATE SULFOTRANSFERASE"/>
    <property type="match status" value="1"/>
</dbReference>
<reference evidence="3" key="1">
    <citation type="journal article" date="2019" name="Int. J. Syst. Evol. Microbiol.">
        <title>The Global Catalogue of Microorganisms (GCM) 10K type strain sequencing project: providing services to taxonomists for standard genome sequencing and annotation.</title>
        <authorList>
            <consortium name="The Broad Institute Genomics Platform"/>
            <consortium name="The Broad Institute Genome Sequencing Center for Infectious Disease"/>
            <person name="Wu L."/>
            <person name="Ma J."/>
        </authorList>
    </citation>
    <scope>NUCLEOTIDE SEQUENCE [LARGE SCALE GENOMIC DNA]</scope>
    <source>
        <strain evidence="3">CECT 8979</strain>
    </source>
</reference>
<dbReference type="SUPFAM" id="SSF52540">
    <property type="entry name" value="P-loop containing nucleoside triphosphate hydrolases"/>
    <property type="match status" value="1"/>
</dbReference>
<dbReference type="Proteomes" id="UP001595812">
    <property type="component" value="Unassembled WGS sequence"/>
</dbReference>
<dbReference type="Gene3D" id="3.40.50.300">
    <property type="entry name" value="P-loop containing nucleotide triphosphate hydrolases"/>
    <property type="match status" value="1"/>
</dbReference>
<dbReference type="Pfam" id="PF00685">
    <property type="entry name" value="Sulfotransfer_1"/>
    <property type="match status" value="1"/>
</dbReference>
<organism evidence="2 3">
    <name type="scientific">Winogradskyella maritima</name>
    <dbReference type="NCBI Taxonomy" id="1517766"/>
    <lineage>
        <taxon>Bacteria</taxon>
        <taxon>Pseudomonadati</taxon>
        <taxon>Bacteroidota</taxon>
        <taxon>Flavobacteriia</taxon>
        <taxon>Flavobacteriales</taxon>
        <taxon>Flavobacteriaceae</taxon>
        <taxon>Winogradskyella</taxon>
    </lineage>
</organism>
<proteinExistence type="predicted"/>
<evidence type="ECO:0000259" key="1">
    <source>
        <dbReference type="Pfam" id="PF00685"/>
    </source>
</evidence>
<dbReference type="InterPro" id="IPR000863">
    <property type="entry name" value="Sulfotransferase_dom"/>
</dbReference>
<dbReference type="EMBL" id="JBHSAT010000004">
    <property type="protein sequence ID" value="MFC3877287.1"/>
    <property type="molecule type" value="Genomic_DNA"/>
</dbReference>
<evidence type="ECO:0000313" key="2">
    <source>
        <dbReference type="EMBL" id="MFC3877287.1"/>
    </source>
</evidence>
<dbReference type="InterPro" id="IPR051135">
    <property type="entry name" value="Gal/GlcNAc/GalNAc_ST"/>
</dbReference>
<keyword evidence="3" id="KW-1185">Reference proteome</keyword>
<comment type="caution">
    <text evidence="2">The sequence shown here is derived from an EMBL/GenBank/DDBJ whole genome shotgun (WGS) entry which is preliminary data.</text>
</comment>
<dbReference type="InterPro" id="IPR027417">
    <property type="entry name" value="P-loop_NTPase"/>
</dbReference>
<sequence>MKYIAIHSVPRSGSTWLGNIFNSHPDIAFKFQPLFSYAFKGFLTEDSSSSEINQFFNEIAVSRDSFLNQEDGISRGMIPKFEKRLEPKFCCYKEVRYHNILPNMLEKSPDVKCVLLIRNPLAVIYSWWKAPKEFREDEKWDILEEWKNAPKKNLNKREEFHGYTKWKEVTLLFLILQRKYPEQVTVLNYNDLLSQPFQVVEKTFKFCGIDMATSTKSFIEKSQNIHHDDAYSVFKKRKKDDAWDGQLQQEIIDYVTKDLKDTPLEQYLYDSLS</sequence>
<dbReference type="PANTHER" id="PTHR10704:SF44">
    <property type="entry name" value="LD35051P-RELATED"/>
    <property type="match status" value="1"/>
</dbReference>